<dbReference type="SUPFAM" id="SSF55073">
    <property type="entry name" value="Nucleotide cyclase"/>
    <property type="match status" value="1"/>
</dbReference>
<proteinExistence type="predicted"/>
<evidence type="ECO:0000313" key="4">
    <source>
        <dbReference type="Proteomes" id="UP001333818"/>
    </source>
</evidence>
<dbReference type="PANTHER" id="PTHR45138">
    <property type="entry name" value="REGULATORY COMPONENTS OF SENSORY TRANSDUCTION SYSTEM"/>
    <property type="match status" value="1"/>
</dbReference>
<dbReference type="GO" id="GO:1902201">
    <property type="term" value="P:negative regulation of bacterial-type flagellum-dependent cell motility"/>
    <property type="evidence" value="ECO:0007669"/>
    <property type="project" value="TreeGrafter"/>
</dbReference>
<dbReference type="Gene3D" id="3.30.450.40">
    <property type="match status" value="1"/>
</dbReference>
<dbReference type="RefSeq" id="WP_330486067.1">
    <property type="nucleotide sequence ID" value="NZ_JAZBJZ010000151.1"/>
</dbReference>
<accession>A0AAW9PX54</accession>
<sequence>NSTLMPFLMLSIFCPVLSTETVKIQEVLETSRQALQTTAEQLEVRLDELDQRNQEMILLRKISDFLPACLTVDEACALITKRVQPLFPNCSGSILIISNSRDRLEIVASWGDETYSEPIFDLNECWALRRGQVHWIDRDRQDLLCKHIDRQHPPIESLCIPMIAQGEALGLMYVGTSIPNQLTEAKQQLAHTVAEQMSLAITNINMRETLQNQSIRDPLTGLFNRRYLEEFLAKEIHRAKRHQSSLGVIMLDIDHFKQFNDTLGHEAGDLVLQELSHLLKLTIRASDIACRYGGEEMTLILPEASLLVTAQKAEELRIAISKLKLNYNGKMMEPVTASLGVACYPEQGTTGSAVIQAADAALYRAKALGRNQVVIANQ</sequence>
<reference evidence="3" key="1">
    <citation type="submission" date="2024-01" db="EMBL/GenBank/DDBJ databases">
        <title>Bank of Algae and Cyanobacteria of the Azores (BACA) strain genomes.</title>
        <authorList>
            <person name="Luz R."/>
            <person name="Cordeiro R."/>
            <person name="Fonseca A."/>
            <person name="Goncalves V."/>
        </authorList>
    </citation>
    <scope>NUCLEOTIDE SEQUENCE</scope>
    <source>
        <strain evidence="3">BACA0141</strain>
    </source>
</reference>
<evidence type="ECO:0000256" key="1">
    <source>
        <dbReference type="SAM" id="Coils"/>
    </source>
</evidence>
<dbReference type="CDD" id="cd01949">
    <property type="entry name" value="GGDEF"/>
    <property type="match status" value="1"/>
</dbReference>
<dbReference type="GO" id="GO:0043709">
    <property type="term" value="P:cell adhesion involved in single-species biofilm formation"/>
    <property type="evidence" value="ECO:0007669"/>
    <property type="project" value="TreeGrafter"/>
</dbReference>
<dbReference type="InterPro" id="IPR029016">
    <property type="entry name" value="GAF-like_dom_sf"/>
</dbReference>
<organism evidence="3 4">
    <name type="scientific">Tumidithrix elongata BACA0141</name>
    <dbReference type="NCBI Taxonomy" id="2716417"/>
    <lineage>
        <taxon>Bacteria</taxon>
        <taxon>Bacillati</taxon>
        <taxon>Cyanobacteriota</taxon>
        <taxon>Cyanophyceae</taxon>
        <taxon>Pseudanabaenales</taxon>
        <taxon>Pseudanabaenaceae</taxon>
        <taxon>Tumidithrix</taxon>
        <taxon>Tumidithrix elongata</taxon>
    </lineage>
</organism>
<keyword evidence="4" id="KW-1185">Reference proteome</keyword>
<dbReference type="SMART" id="SM00267">
    <property type="entry name" value="GGDEF"/>
    <property type="match status" value="1"/>
</dbReference>
<dbReference type="PROSITE" id="PS50887">
    <property type="entry name" value="GGDEF"/>
    <property type="match status" value="1"/>
</dbReference>
<dbReference type="Proteomes" id="UP001333818">
    <property type="component" value="Unassembled WGS sequence"/>
</dbReference>
<keyword evidence="3" id="KW-0548">Nucleotidyltransferase</keyword>
<dbReference type="SUPFAM" id="SSF55781">
    <property type="entry name" value="GAF domain-like"/>
    <property type="match status" value="1"/>
</dbReference>
<evidence type="ECO:0000259" key="2">
    <source>
        <dbReference type="PROSITE" id="PS50887"/>
    </source>
</evidence>
<dbReference type="InterPro" id="IPR000160">
    <property type="entry name" value="GGDEF_dom"/>
</dbReference>
<comment type="caution">
    <text evidence="3">The sequence shown here is derived from an EMBL/GenBank/DDBJ whole genome shotgun (WGS) entry which is preliminary data.</text>
</comment>
<keyword evidence="1" id="KW-0175">Coiled coil</keyword>
<protein>
    <submittedName>
        <fullName evidence="3">Diguanylate cyclase</fullName>
        <ecNumber evidence="3">2.7.7.65</ecNumber>
    </submittedName>
</protein>
<feature type="non-terminal residue" evidence="3">
    <location>
        <position position="1"/>
    </location>
</feature>
<dbReference type="SMART" id="SM00065">
    <property type="entry name" value="GAF"/>
    <property type="match status" value="1"/>
</dbReference>
<dbReference type="EC" id="2.7.7.65" evidence="3"/>
<dbReference type="EMBL" id="JAZBJZ010000151">
    <property type="protein sequence ID" value="MEE3719630.1"/>
    <property type="molecule type" value="Genomic_DNA"/>
</dbReference>
<dbReference type="InterPro" id="IPR050469">
    <property type="entry name" value="Diguanylate_Cyclase"/>
</dbReference>
<dbReference type="NCBIfam" id="TIGR00254">
    <property type="entry name" value="GGDEF"/>
    <property type="match status" value="1"/>
</dbReference>
<dbReference type="InterPro" id="IPR029787">
    <property type="entry name" value="Nucleotide_cyclase"/>
</dbReference>
<dbReference type="Pfam" id="PF00990">
    <property type="entry name" value="GGDEF"/>
    <property type="match status" value="1"/>
</dbReference>
<keyword evidence="3" id="KW-0808">Transferase</keyword>
<name>A0AAW9PX54_9CYAN</name>
<dbReference type="Pfam" id="PF13185">
    <property type="entry name" value="GAF_2"/>
    <property type="match status" value="1"/>
</dbReference>
<dbReference type="AlphaFoldDB" id="A0AAW9PX54"/>
<dbReference type="GO" id="GO:0005886">
    <property type="term" value="C:plasma membrane"/>
    <property type="evidence" value="ECO:0007669"/>
    <property type="project" value="TreeGrafter"/>
</dbReference>
<dbReference type="InterPro" id="IPR043128">
    <property type="entry name" value="Rev_trsase/Diguanyl_cyclase"/>
</dbReference>
<evidence type="ECO:0000313" key="3">
    <source>
        <dbReference type="EMBL" id="MEE3719630.1"/>
    </source>
</evidence>
<dbReference type="PANTHER" id="PTHR45138:SF9">
    <property type="entry name" value="DIGUANYLATE CYCLASE DGCM-RELATED"/>
    <property type="match status" value="1"/>
</dbReference>
<feature type="coiled-coil region" evidence="1">
    <location>
        <begin position="25"/>
        <end position="59"/>
    </location>
</feature>
<dbReference type="Gene3D" id="3.30.70.270">
    <property type="match status" value="1"/>
</dbReference>
<dbReference type="GO" id="GO:0052621">
    <property type="term" value="F:diguanylate cyclase activity"/>
    <property type="evidence" value="ECO:0007669"/>
    <property type="project" value="UniProtKB-EC"/>
</dbReference>
<gene>
    <name evidence="3" type="ORF">V2H45_23085</name>
</gene>
<feature type="domain" description="GGDEF" evidence="2">
    <location>
        <begin position="244"/>
        <end position="378"/>
    </location>
</feature>
<dbReference type="InterPro" id="IPR003018">
    <property type="entry name" value="GAF"/>
</dbReference>
<dbReference type="FunFam" id="3.30.70.270:FF:000001">
    <property type="entry name" value="Diguanylate cyclase domain protein"/>
    <property type="match status" value="1"/>
</dbReference>